<sequence length="260" mass="28613">MEHWRKYNQRLFWHQANLLPDLQQLAVSAAAEFINRRNRFFIRAGFGGNTVNSRQLQLHTIQALAQGLKVLRLLANASGHGIHLRNRSIHRGFTGSHLLFKAIQASLGIGAIFFRYCGIAANRVDFFIGHGKRLAIVFGTGGELAQFTVQCFQIGLQGHNGCAGLFRGEIEFLLQVGNAGFRLLQMTLCLQQLPGQISSSTNGHQGNNQGNSRQGTTRPGRRGSMVCCAGTRSLARRRQVIMRGHGTASGCVCRFIQITG</sequence>
<dbReference type="AlphaFoldDB" id="B3PLM3"/>
<evidence type="ECO:0000256" key="1">
    <source>
        <dbReference type="SAM" id="MobiDB-lite"/>
    </source>
</evidence>
<accession>B3PLM3</accession>
<evidence type="ECO:0000313" key="3">
    <source>
        <dbReference type="Proteomes" id="UP000001036"/>
    </source>
</evidence>
<proteinExistence type="predicted"/>
<dbReference type="Proteomes" id="UP000001036">
    <property type="component" value="Chromosome"/>
</dbReference>
<feature type="region of interest" description="Disordered" evidence="1">
    <location>
        <begin position="200"/>
        <end position="224"/>
    </location>
</feature>
<protein>
    <submittedName>
        <fullName evidence="2">Uncharacterized protein</fullName>
    </submittedName>
</protein>
<name>B3PLM3_CELJU</name>
<evidence type="ECO:0000313" key="2">
    <source>
        <dbReference type="EMBL" id="ACE83132.1"/>
    </source>
</evidence>
<keyword evidence="3" id="KW-1185">Reference proteome</keyword>
<dbReference type="EMBL" id="CP000934">
    <property type="protein sequence ID" value="ACE83132.1"/>
    <property type="molecule type" value="Genomic_DNA"/>
</dbReference>
<reference evidence="2 3" key="1">
    <citation type="journal article" date="2008" name="J. Bacteriol.">
        <title>Insights into plant cell wall degradation from the genome sequence of the soil bacterium Cellvibrio japonicus.</title>
        <authorList>
            <person name="Deboy R.T."/>
            <person name="Mongodin E.F."/>
            <person name="Fouts D.E."/>
            <person name="Tailford L.E."/>
            <person name="Khouri H."/>
            <person name="Emerson J.B."/>
            <person name="Mohamoud Y."/>
            <person name="Watkins K."/>
            <person name="Henrissat B."/>
            <person name="Gilbert H.J."/>
            <person name="Nelson K.E."/>
        </authorList>
    </citation>
    <scope>NUCLEOTIDE SEQUENCE [LARGE SCALE GENOMIC DNA]</scope>
    <source>
        <strain evidence="2 3">Ueda107</strain>
    </source>
</reference>
<organism evidence="2 3">
    <name type="scientific">Cellvibrio japonicus (strain Ueda107)</name>
    <name type="common">Pseudomonas fluorescens subsp. cellulosa</name>
    <dbReference type="NCBI Taxonomy" id="498211"/>
    <lineage>
        <taxon>Bacteria</taxon>
        <taxon>Pseudomonadati</taxon>
        <taxon>Pseudomonadota</taxon>
        <taxon>Gammaproteobacteria</taxon>
        <taxon>Cellvibrionales</taxon>
        <taxon>Cellvibrionaceae</taxon>
        <taxon>Cellvibrio</taxon>
    </lineage>
</organism>
<dbReference type="KEGG" id="cja:CJA_2644"/>
<dbReference type="HOGENOM" id="CLU_1068301_0_0_6"/>
<gene>
    <name evidence="2" type="ordered locus">CJA_2644</name>
</gene>
<feature type="compositionally biased region" description="Polar residues" evidence="1">
    <location>
        <begin position="200"/>
        <end position="217"/>
    </location>
</feature>